<dbReference type="Proteomes" id="UP000830326">
    <property type="component" value="Chromosome"/>
</dbReference>
<dbReference type="RefSeq" id="WP_245032538.1">
    <property type="nucleotide sequence ID" value="NZ_CP095075.1"/>
</dbReference>
<accession>A0ABY4HCP6</accession>
<feature type="compositionally biased region" description="Polar residues" evidence="1">
    <location>
        <begin position="166"/>
        <end position="179"/>
    </location>
</feature>
<gene>
    <name evidence="2" type="ORF">MUO15_00350</name>
</gene>
<organism evidence="2 3">
    <name type="scientific">Halobacillus amylolyticus</name>
    <dbReference type="NCBI Taxonomy" id="2932259"/>
    <lineage>
        <taxon>Bacteria</taxon>
        <taxon>Bacillati</taxon>
        <taxon>Bacillota</taxon>
        <taxon>Bacilli</taxon>
        <taxon>Bacillales</taxon>
        <taxon>Bacillaceae</taxon>
        <taxon>Halobacillus</taxon>
    </lineage>
</organism>
<sequence length="186" mass="21499">MTRKFSIMLSKSKYSWSYLASYIENEEVQPSLTIYSKSSEGDHYIKPTTALTLRGEESIRSLYDYLILLDEKHDFFNKSKFSNLTETFRPCTLAVKDPFTIIALNRGDLVFIESDYCTESYYKPPKEISLNFNAIDQLYFLLQHIYGVPIYTNPGTKENKSDKETTSSNSENKQMSKVQSGWGLLK</sequence>
<evidence type="ECO:0000313" key="2">
    <source>
        <dbReference type="EMBL" id="UOR12033.1"/>
    </source>
</evidence>
<keyword evidence="3" id="KW-1185">Reference proteome</keyword>
<proteinExistence type="predicted"/>
<feature type="region of interest" description="Disordered" evidence="1">
    <location>
        <begin position="156"/>
        <end position="186"/>
    </location>
</feature>
<dbReference type="EMBL" id="CP095075">
    <property type="protein sequence ID" value="UOR12033.1"/>
    <property type="molecule type" value="Genomic_DNA"/>
</dbReference>
<reference evidence="2" key="1">
    <citation type="submission" date="2022-04" db="EMBL/GenBank/DDBJ databases">
        <title>Halobacillus sp. isolated from saltern.</title>
        <authorList>
            <person name="Won M."/>
            <person name="Lee C.-M."/>
            <person name="Woen H.-Y."/>
            <person name="Kwon S.-W."/>
        </authorList>
    </citation>
    <scope>NUCLEOTIDE SEQUENCE</scope>
    <source>
        <strain evidence="2">SSHM10-5</strain>
    </source>
</reference>
<evidence type="ECO:0000256" key="1">
    <source>
        <dbReference type="SAM" id="MobiDB-lite"/>
    </source>
</evidence>
<evidence type="ECO:0000313" key="3">
    <source>
        <dbReference type="Proteomes" id="UP000830326"/>
    </source>
</evidence>
<protein>
    <submittedName>
        <fullName evidence="2">Uncharacterized protein</fullName>
    </submittedName>
</protein>
<name>A0ABY4HCP6_9BACI</name>